<name>A0A5M4FBZ8_9ACTN</name>
<organism evidence="4 5">
    <name type="scientific">Aeromicrobium ginsengisoli</name>
    <dbReference type="NCBI Taxonomy" id="363867"/>
    <lineage>
        <taxon>Bacteria</taxon>
        <taxon>Bacillati</taxon>
        <taxon>Actinomycetota</taxon>
        <taxon>Actinomycetes</taxon>
        <taxon>Propionibacteriales</taxon>
        <taxon>Nocardioidaceae</taxon>
        <taxon>Aeromicrobium</taxon>
    </lineage>
</organism>
<sequence>MRSHGWSGQPPADATEARRRILDATRARLSSTGTTSISEIADVLGVTRQTVYRHFPTTEDLLNAASLDAAGDLEKQLIAHVVKHLDGSGDGAEAAVEAVAYVYEHLRDDPALNRLLAPGQISTTLAGLTAPSSIALGGKLLAGLGVDWSTGGLAEDDQLELVEHLLRTLQSLVLDPGDPERTGEELRAYLRRWVAPALRGGQP</sequence>
<comment type="caution">
    <text evidence="4">The sequence shown here is derived from an EMBL/GenBank/DDBJ whole genome shotgun (WGS) entry which is preliminary data.</text>
</comment>
<dbReference type="GO" id="GO:0003677">
    <property type="term" value="F:DNA binding"/>
    <property type="evidence" value="ECO:0007669"/>
    <property type="project" value="UniProtKB-UniRule"/>
</dbReference>
<dbReference type="InterPro" id="IPR001647">
    <property type="entry name" value="HTH_TetR"/>
</dbReference>
<dbReference type="PROSITE" id="PS50977">
    <property type="entry name" value="HTH_TETR_2"/>
    <property type="match status" value="1"/>
</dbReference>
<protein>
    <submittedName>
        <fullName evidence="4">TetR/AcrR family transcriptional regulator</fullName>
    </submittedName>
</protein>
<evidence type="ECO:0000256" key="2">
    <source>
        <dbReference type="PROSITE-ProRule" id="PRU00335"/>
    </source>
</evidence>
<evidence type="ECO:0000313" key="4">
    <source>
        <dbReference type="EMBL" id="KAA1395918.1"/>
    </source>
</evidence>
<reference evidence="4" key="1">
    <citation type="submission" date="2019-09" db="EMBL/GenBank/DDBJ databases">
        <authorList>
            <person name="Li J."/>
        </authorList>
    </citation>
    <scope>NUCLEOTIDE SEQUENCE [LARGE SCALE GENOMIC DNA]</scope>
    <source>
        <strain evidence="4">JCM 14732</strain>
    </source>
</reference>
<dbReference type="InterPro" id="IPR009057">
    <property type="entry name" value="Homeodomain-like_sf"/>
</dbReference>
<dbReference type="Gene3D" id="1.10.357.10">
    <property type="entry name" value="Tetracycline Repressor, domain 2"/>
    <property type="match status" value="1"/>
</dbReference>
<evidence type="ECO:0000313" key="5">
    <source>
        <dbReference type="Proteomes" id="UP000380867"/>
    </source>
</evidence>
<dbReference type="SUPFAM" id="SSF46689">
    <property type="entry name" value="Homeodomain-like"/>
    <property type="match status" value="1"/>
</dbReference>
<gene>
    <name evidence="4" type="ORF">ESP70_017470</name>
</gene>
<feature type="domain" description="HTH tetR-type" evidence="3">
    <location>
        <begin position="15"/>
        <end position="73"/>
    </location>
</feature>
<dbReference type="RefSeq" id="WP_149690566.1">
    <property type="nucleotide sequence ID" value="NZ_SDPQ02000003.1"/>
</dbReference>
<dbReference type="AlphaFoldDB" id="A0A5M4FBZ8"/>
<evidence type="ECO:0000256" key="1">
    <source>
        <dbReference type="ARBA" id="ARBA00023125"/>
    </source>
</evidence>
<accession>A0A5M4FBZ8</accession>
<dbReference type="EMBL" id="SDPQ02000003">
    <property type="protein sequence ID" value="KAA1395918.1"/>
    <property type="molecule type" value="Genomic_DNA"/>
</dbReference>
<evidence type="ECO:0000259" key="3">
    <source>
        <dbReference type="PROSITE" id="PS50977"/>
    </source>
</evidence>
<keyword evidence="5" id="KW-1185">Reference proteome</keyword>
<proteinExistence type="predicted"/>
<keyword evidence="1 2" id="KW-0238">DNA-binding</keyword>
<feature type="DNA-binding region" description="H-T-H motif" evidence="2">
    <location>
        <begin position="36"/>
        <end position="55"/>
    </location>
</feature>
<dbReference type="OrthoDB" id="3212503at2"/>
<dbReference type="Pfam" id="PF00440">
    <property type="entry name" value="TetR_N"/>
    <property type="match status" value="1"/>
</dbReference>
<dbReference type="Proteomes" id="UP000380867">
    <property type="component" value="Unassembled WGS sequence"/>
</dbReference>